<name>A0ABU8GGX3_9ACTN</name>
<dbReference type="Proteomes" id="UP001365781">
    <property type="component" value="Unassembled WGS sequence"/>
</dbReference>
<proteinExistence type="predicted"/>
<reference evidence="1 2" key="1">
    <citation type="submission" date="2024-03" db="EMBL/GenBank/DDBJ databases">
        <title>First Report of Pectobacterium brasiliscabiei causing potato scab in china.</title>
        <authorList>
            <person name="Handique U."/>
        </authorList>
    </citation>
    <scope>NUCLEOTIDE SEQUENCE [LARGE SCALE GENOMIC DNA]</scope>
    <source>
        <strain evidence="1 2">ZRIMU1503</strain>
    </source>
</reference>
<protein>
    <submittedName>
        <fullName evidence="1">Uncharacterized protein</fullName>
    </submittedName>
</protein>
<evidence type="ECO:0000313" key="1">
    <source>
        <dbReference type="EMBL" id="MEI5612441.1"/>
    </source>
</evidence>
<organism evidence="1 2">
    <name type="scientific">Streptomyces brasiliscabiei</name>
    <dbReference type="NCBI Taxonomy" id="2736302"/>
    <lineage>
        <taxon>Bacteria</taxon>
        <taxon>Bacillati</taxon>
        <taxon>Actinomycetota</taxon>
        <taxon>Actinomycetes</taxon>
        <taxon>Kitasatosporales</taxon>
        <taxon>Streptomycetaceae</taxon>
        <taxon>Streptomyces</taxon>
    </lineage>
</organism>
<comment type="caution">
    <text evidence="1">The sequence shown here is derived from an EMBL/GenBank/DDBJ whole genome shotgun (WGS) entry which is preliminary data.</text>
</comment>
<dbReference type="RefSeq" id="WP_336558407.1">
    <property type="nucleotide sequence ID" value="NZ_JBBAYL010000008.1"/>
</dbReference>
<accession>A0ABU8GGX3</accession>
<dbReference type="EMBL" id="JBBAYM010000017">
    <property type="protein sequence ID" value="MEI5612441.1"/>
    <property type="molecule type" value="Genomic_DNA"/>
</dbReference>
<gene>
    <name evidence="1" type="ORF">WB403_25115</name>
</gene>
<keyword evidence="2" id="KW-1185">Reference proteome</keyword>
<evidence type="ECO:0000313" key="2">
    <source>
        <dbReference type="Proteomes" id="UP001365781"/>
    </source>
</evidence>
<sequence>MPTIGYAELPVPAGGDAPQVPGDLAALATVLDPHLVHHVEDEADRDARFSTAPVQTLAIAEDGTAWMKLDSGSNTWTTLFSPLQAWQSTITLKTGFEESVVPLGVRVTDGGKHVWLKGRIERTDGNKILDANAVNLGAVPSGLIPPVELRTWPGTCSLAGTTTLAAGRLEVLNTGASSAYGVAGDILWWYQGTDGTDWVDISGDYWLD</sequence>